<dbReference type="InterPro" id="IPR002035">
    <property type="entry name" value="VWF_A"/>
</dbReference>
<dbReference type="InterPro" id="IPR036465">
    <property type="entry name" value="vWFA_dom_sf"/>
</dbReference>
<name>A0A918TWM4_9BACT</name>
<keyword evidence="4" id="KW-1185">Reference proteome</keyword>
<evidence type="ECO:0000256" key="1">
    <source>
        <dbReference type="SAM" id="Phobius"/>
    </source>
</evidence>
<dbReference type="SMART" id="SM00327">
    <property type="entry name" value="VWA"/>
    <property type="match status" value="1"/>
</dbReference>
<feature type="transmembrane region" description="Helical" evidence="1">
    <location>
        <begin position="6"/>
        <end position="27"/>
    </location>
</feature>
<feature type="transmembrane region" description="Helical" evidence="1">
    <location>
        <begin position="39"/>
        <end position="58"/>
    </location>
</feature>
<keyword evidence="1" id="KW-0812">Transmembrane</keyword>
<reference evidence="3" key="1">
    <citation type="journal article" date="2014" name="Int. J. Syst. Evol. Microbiol.">
        <title>Complete genome sequence of Corynebacterium casei LMG S-19264T (=DSM 44701T), isolated from a smear-ripened cheese.</title>
        <authorList>
            <consortium name="US DOE Joint Genome Institute (JGI-PGF)"/>
            <person name="Walter F."/>
            <person name="Albersmeier A."/>
            <person name="Kalinowski J."/>
            <person name="Ruckert C."/>
        </authorList>
    </citation>
    <scope>NUCLEOTIDE SEQUENCE</scope>
    <source>
        <strain evidence="3">KCTC 12988</strain>
    </source>
</reference>
<proteinExistence type="predicted"/>
<dbReference type="SUPFAM" id="SSF53300">
    <property type="entry name" value="vWA-like"/>
    <property type="match status" value="2"/>
</dbReference>
<dbReference type="Pfam" id="PF00092">
    <property type="entry name" value="VWA"/>
    <property type="match status" value="1"/>
</dbReference>
<evidence type="ECO:0000313" key="4">
    <source>
        <dbReference type="Proteomes" id="UP000644507"/>
    </source>
</evidence>
<dbReference type="Proteomes" id="UP000644507">
    <property type="component" value="Unassembled WGS sequence"/>
</dbReference>
<keyword evidence="1" id="KW-1133">Transmembrane helix</keyword>
<dbReference type="Pfam" id="PF13768">
    <property type="entry name" value="VWA_3"/>
    <property type="match status" value="1"/>
</dbReference>
<dbReference type="RefSeq" id="WP_189571289.1">
    <property type="nucleotide sequence ID" value="NZ_BMXI01000013.1"/>
</dbReference>
<dbReference type="Gene3D" id="3.40.50.410">
    <property type="entry name" value="von Willebrand factor, type A domain"/>
    <property type="match status" value="1"/>
</dbReference>
<dbReference type="SUPFAM" id="SSF52317">
    <property type="entry name" value="Class I glutamine amidotransferase-like"/>
    <property type="match status" value="1"/>
</dbReference>
<dbReference type="PANTHER" id="PTHR37947">
    <property type="entry name" value="BLL2462 PROTEIN"/>
    <property type="match status" value="1"/>
</dbReference>
<comment type="caution">
    <text evidence="3">The sequence shown here is derived from an EMBL/GenBank/DDBJ whole genome shotgun (WGS) entry which is preliminary data.</text>
</comment>
<reference evidence="3" key="2">
    <citation type="submission" date="2020-09" db="EMBL/GenBank/DDBJ databases">
        <authorList>
            <person name="Sun Q."/>
            <person name="Kim S."/>
        </authorList>
    </citation>
    <scope>NUCLEOTIDE SEQUENCE</scope>
    <source>
        <strain evidence="3">KCTC 12988</strain>
    </source>
</reference>
<gene>
    <name evidence="3" type="ORF">GCM10007100_29030</name>
</gene>
<feature type="transmembrane region" description="Helical" evidence="1">
    <location>
        <begin position="814"/>
        <end position="832"/>
    </location>
</feature>
<sequence length="835" mass="91088">MIEFLTLTPLWALLLIPVLGAAFFVSLVDRPPLMKWASFLCRIFAVLLLIFALCRPFWVRKSDDLHLVYLLDASESVEATALREALQEIEKANSRLTADDSWSLFLFGATAKAMTPEEVETFVVECEKGQADAAFRSASDLEGALSEIRLAFPANKARRVVVFSDGAVEGNLDRVMAQLKDEQTDLRFRKMPGRTEPEAAIEEFEALTSVAFEGELTRLRVRLMANKTMKANLRILHRGVAVAEKGVELVAGKTTVENVDVEMVTAGESVWEAELVPEEDHFAINNKAALTISVRGRPRVLVIHDESEKMRAAARSLREQGIELDLRGARGLPDSLRGMLAFDGIVLADVPATSLRPEQMRWLNDYVTKFGGGLVMLGSENSFGIGGYYRTPVEDVLPLVSRFEKEKEKPSLAMVLVIDKSGSMSGEPIVMARQAARATAELLSGRDQIAVLGFDSQPQLICDLTMASAQAQIASAIDSLEAGGGTDLQPAMVQAREILEGASAKIKHVIAMTDGQTEPANLVELSQEMADAGMTVSTVALGGGAAGGLLSEMADAGRGRYYEAAEAQEVPQIFTRETMQASRSAIKEDLYASAPVTDHPMMAGYESVEFPFVLGYVMTRAKPTAQVLLAAESGDPLLAVGRFGLGTGVAFTADLTERWGGEWLAWEGFGSFWAQILRGSLKKDNSVGLGAKGEVANGRWQVEVLRNDEAGRPLGAVEWDAEVFDENGKSRPVELQEVGLGRYFASVEIGNAQRLAMRLTDSVHGKSKTLQWAASYPAEYRLKQELPAQIATTIPFESAKIREGYQEVRVRRSALPWFGFGALLFLMAGLVLRRI</sequence>
<dbReference type="CDD" id="cd00198">
    <property type="entry name" value="vWFA"/>
    <property type="match status" value="1"/>
</dbReference>
<dbReference type="InterPro" id="IPR029062">
    <property type="entry name" value="Class_I_gatase-like"/>
</dbReference>
<dbReference type="Gene3D" id="3.40.50.880">
    <property type="match status" value="2"/>
</dbReference>
<evidence type="ECO:0000313" key="3">
    <source>
        <dbReference type="EMBL" id="GHC60017.1"/>
    </source>
</evidence>
<dbReference type="EMBL" id="BMXI01000013">
    <property type="protein sequence ID" value="GHC60017.1"/>
    <property type="molecule type" value="Genomic_DNA"/>
</dbReference>
<accession>A0A918TWM4</accession>
<dbReference type="AlphaFoldDB" id="A0A918TWM4"/>
<dbReference type="PROSITE" id="PS50234">
    <property type="entry name" value="VWFA"/>
    <property type="match status" value="1"/>
</dbReference>
<protein>
    <submittedName>
        <fullName evidence="3">Chloride channel protein</fullName>
    </submittedName>
</protein>
<organism evidence="3 4">
    <name type="scientific">Roseibacillus persicicus</name>
    <dbReference type="NCBI Taxonomy" id="454148"/>
    <lineage>
        <taxon>Bacteria</taxon>
        <taxon>Pseudomonadati</taxon>
        <taxon>Verrucomicrobiota</taxon>
        <taxon>Verrucomicrobiia</taxon>
        <taxon>Verrucomicrobiales</taxon>
        <taxon>Verrucomicrobiaceae</taxon>
        <taxon>Roseibacillus</taxon>
    </lineage>
</organism>
<dbReference type="PANTHER" id="PTHR37947:SF2">
    <property type="entry name" value="VON WILLEBRAND FACTOR TYPE A"/>
    <property type="match status" value="1"/>
</dbReference>
<evidence type="ECO:0000259" key="2">
    <source>
        <dbReference type="PROSITE" id="PS50234"/>
    </source>
</evidence>
<feature type="domain" description="VWFA" evidence="2">
    <location>
        <begin position="413"/>
        <end position="579"/>
    </location>
</feature>
<keyword evidence="1" id="KW-0472">Membrane</keyword>